<gene>
    <name evidence="2" type="ORF">PUN28_003343</name>
</gene>
<dbReference type="InterPro" id="IPR028073">
    <property type="entry name" value="PHTB1_N_dom"/>
</dbReference>
<reference evidence="2 3" key="1">
    <citation type="submission" date="2023-03" db="EMBL/GenBank/DDBJ databases">
        <title>High recombination rates correlate with genetic variation in Cardiocondyla obscurior ants.</title>
        <authorList>
            <person name="Errbii M."/>
        </authorList>
    </citation>
    <scope>NUCLEOTIDE SEQUENCE [LARGE SCALE GENOMIC DNA]</scope>
    <source>
        <strain evidence="2">Alpha-2009</strain>
        <tissue evidence="2">Whole body</tissue>
    </source>
</reference>
<dbReference type="InterPro" id="IPR026511">
    <property type="entry name" value="PTHB1"/>
</dbReference>
<organism evidence="2 3">
    <name type="scientific">Cardiocondyla obscurior</name>
    <dbReference type="NCBI Taxonomy" id="286306"/>
    <lineage>
        <taxon>Eukaryota</taxon>
        <taxon>Metazoa</taxon>
        <taxon>Ecdysozoa</taxon>
        <taxon>Arthropoda</taxon>
        <taxon>Hexapoda</taxon>
        <taxon>Insecta</taxon>
        <taxon>Pterygota</taxon>
        <taxon>Neoptera</taxon>
        <taxon>Endopterygota</taxon>
        <taxon>Hymenoptera</taxon>
        <taxon>Apocrita</taxon>
        <taxon>Aculeata</taxon>
        <taxon>Formicoidea</taxon>
        <taxon>Formicidae</taxon>
        <taxon>Myrmicinae</taxon>
        <taxon>Cardiocondyla</taxon>
    </lineage>
</organism>
<dbReference type="PANTHER" id="PTHR20991">
    <property type="entry name" value="PARATHYROID HORMONE-RESPONSIVE B1 GENE"/>
    <property type="match status" value="1"/>
</dbReference>
<dbReference type="EMBL" id="JADYXP020000003">
    <property type="protein sequence ID" value="KAL0128039.1"/>
    <property type="molecule type" value="Genomic_DNA"/>
</dbReference>
<dbReference type="GO" id="GO:0016020">
    <property type="term" value="C:membrane"/>
    <property type="evidence" value="ECO:0007669"/>
    <property type="project" value="TreeGrafter"/>
</dbReference>
<dbReference type="PANTHER" id="PTHR20991:SF0">
    <property type="entry name" value="PROTEIN PTHB1"/>
    <property type="match status" value="1"/>
</dbReference>
<accession>A0AAW2GMB5</accession>
<dbReference type="AlphaFoldDB" id="A0AAW2GMB5"/>
<protein>
    <recommendedName>
        <fullName evidence="1">PTHB1 N-terminal domain-containing protein</fullName>
    </recommendedName>
</protein>
<evidence type="ECO:0000259" key="1">
    <source>
        <dbReference type="Pfam" id="PF14727"/>
    </source>
</evidence>
<dbReference type="Pfam" id="PF14727">
    <property type="entry name" value="PHTB1_N"/>
    <property type="match status" value="1"/>
</dbReference>
<name>A0AAW2GMB5_9HYME</name>
<comment type="caution">
    <text evidence="2">The sequence shown here is derived from an EMBL/GenBank/DDBJ whole genome shotgun (WGS) entry which is preliminary data.</text>
</comment>
<evidence type="ECO:0000313" key="3">
    <source>
        <dbReference type="Proteomes" id="UP001430953"/>
    </source>
</evidence>
<dbReference type="Proteomes" id="UP001430953">
    <property type="component" value="Unassembled WGS sequence"/>
</dbReference>
<dbReference type="GO" id="GO:0034464">
    <property type="term" value="C:BBSome"/>
    <property type="evidence" value="ECO:0007669"/>
    <property type="project" value="InterPro"/>
</dbReference>
<keyword evidence="3" id="KW-1185">Reference proteome</keyword>
<feature type="domain" description="PTHB1 N-terminal" evidence="1">
    <location>
        <begin position="1"/>
        <end position="212"/>
    </location>
</feature>
<dbReference type="GO" id="GO:0060271">
    <property type="term" value="P:cilium assembly"/>
    <property type="evidence" value="ECO:0007669"/>
    <property type="project" value="TreeGrafter"/>
</dbReference>
<proteinExistence type="predicted"/>
<evidence type="ECO:0000313" key="2">
    <source>
        <dbReference type="EMBL" id="KAL0128039.1"/>
    </source>
</evidence>
<sequence length="219" mass="24650">MSLFRTKEWWRTQCGVNESFDRRSLLVTPLFGTDRKDVVVVGSHSGYLRIYSPSSQWIDETKSPNGYKSSDLIVEAQIGDCIVDMKTGKFVSGSQDTQLAILISKKLVIYSIILNQGSVEHGDHCGLEIAYEHLLQRFPASLTTGPFGGVRGRDFLCVQCLDGTLLFYEQETPTFSLILGNRLLPEPIVYVSRNDIFVTPSSAWILECYRQVVLLCRSK</sequence>